<sequence length="54" mass="6307">MRFLVSAPNCRRAQLTHFSTLEQGFDTIYSRARLNCPFKCENCGMRFPTRGKLH</sequence>
<gene>
    <name evidence="1" type="ORF">LY89DRAFT_686671</name>
</gene>
<proteinExistence type="predicted"/>
<keyword evidence="2" id="KW-1185">Reference proteome</keyword>
<accession>A0A194X2B8</accession>
<dbReference type="InParanoid" id="A0A194X2B8"/>
<evidence type="ECO:0000313" key="1">
    <source>
        <dbReference type="EMBL" id="KUJ14144.1"/>
    </source>
</evidence>
<organism evidence="1 2">
    <name type="scientific">Mollisia scopiformis</name>
    <name type="common">Conifer needle endophyte fungus</name>
    <name type="synonym">Phialocephala scopiformis</name>
    <dbReference type="NCBI Taxonomy" id="149040"/>
    <lineage>
        <taxon>Eukaryota</taxon>
        <taxon>Fungi</taxon>
        <taxon>Dikarya</taxon>
        <taxon>Ascomycota</taxon>
        <taxon>Pezizomycotina</taxon>
        <taxon>Leotiomycetes</taxon>
        <taxon>Helotiales</taxon>
        <taxon>Mollisiaceae</taxon>
        <taxon>Mollisia</taxon>
    </lineage>
</organism>
<protein>
    <recommendedName>
        <fullName evidence="3">C2H2-type domain-containing protein</fullName>
    </recommendedName>
</protein>
<name>A0A194X2B8_MOLSC</name>
<dbReference type="GeneID" id="28825064"/>
<evidence type="ECO:0008006" key="3">
    <source>
        <dbReference type="Google" id="ProtNLM"/>
    </source>
</evidence>
<dbReference type="EMBL" id="KQ947420">
    <property type="protein sequence ID" value="KUJ14144.1"/>
    <property type="molecule type" value="Genomic_DNA"/>
</dbReference>
<dbReference type="AlphaFoldDB" id="A0A194X2B8"/>
<dbReference type="KEGG" id="psco:LY89DRAFT_686671"/>
<dbReference type="RefSeq" id="XP_018068499.1">
    <property type="nucleotide sequence ID" value="XM_018215338.1"/>
</dbReference>
<evidence type="ECO:0000313" key="2">
    <source>
        <dbReference type="Proteomes" id="UP000070700"/>
    </source>
</evidence>
<dbReference type="Proteomes" id="UP000070700">
    <property type="component" value="Unassembled WGS sequence"/>
</dbReference>
<reference evidence="1 2" key="1">
    <citation type="submission" date="2015-10" db="EMBL/GenBank/DDBJ databases">
        <title>Full genome of DAOMC 229536 Phialocephala scopiformis, a fungal endophyte of spruce producing the potent anti-insectan compound rugulosin.</title>
        <authorList>
            <consortium name="DOE Joint Genome Institute"/>
            <person name="Walker A.K."/>
            <person name="Frasz S.L."/>
            <person name="Seifert K.A."/>
            <person name="Miller J.D."/>
            <person name="Mondo S.J."/>
            <person name="Labutti K."/>
            <person name="Lipzen A."/>
            <person name="Dockter R."/>
            <person name="Kennedy M."/>
            <person name="Grigoriev I.V."/>
            <person name="Spatafora J.W."/>
        </authorList>
    </citation>
    <scope>NUCLEOTIDE SEQUENCE [LARGE SCALE GENOMIC DNA]</scope>
    <source>
        <strain evidence="1 2">CBS 120377</strain>
    </source>
</reference>